<feature type="region of interest" description="Disordered" evidence="1">
    <location>
        <begin position="1"/>
        <end position="47"/>
    </location>
</feature>
<dbReference type="Proteomes" id="UP001165780">
    <property type="component" value="Unplaced"/>
</dbReference>
<protein>
    <submittedName>
        <fullName evidence="3">Translation initiation factor IF-2-like isoform X1</fullName>
    </submittedName>
</protein>
<dbReference type="RefSeq" id="XP_053752972.1">
    <property type="nucleotide sequence ID" value="XM_053896997.1"/>
</dbReference>
<dbReference type="GeneID" id="109256054"/>
<keyword evidence="2" id="KW-1185">Reference proteome</keyword>
<evidence type="ECO:0000256" key="1">
    <source>
        <dbReference type="SAM" id="MobiDB-lite"/>
    </source>
</evidence>
<evidence type="ECO:0000313" key="3">
    <source>
        <dbReference type="RefSeq" id="XP_053752972.1"/>
    </source>
</evidence>
<accession>A0A9W2V2Y3</accession>
<dbReference type="AlphaFoldDB" id="A0A9W2V2Y3"/>
<reference evidence="3" key="1">
    <citation type="submission" date="2025-08" db="UniProtKB">
        <authorList>
            <consortium name="RefSeq"/>
        </authorList>
    </citation>
    <scope>IDENTIFICATION</scope>
    <source>
        <tissue evidence="3">Whole blood</tissue>
    </source>
</reference>
<sequence>MNFLIIRGGRKALGPLGSGGSRPGPAPRERPSPSPRPALGSAGGRRHRLGASSCLCVRLSVDLSEALAAVYDSSSTRKMQSSEPRDCFASLEPSRSLSKTPPPRGQSLVSGKTARPARTPGPSSGGSQPLARPGAANAGAERKISVGLRSAPRLAGRWLLWALGKAGLLLMRVLRFDRTDKLSLSLHENKTSGRTGDGQQRN</sequence>
<proteinExistence type="predicted"/>
<gene>
    <name evidence="3" type="primary">LOC109256054</name>
</gene>
<feature type="region of interest" description="Disordered" evidence="1">
    <location>
        <begin position="72"/>
        <end position="138"/>
    </location>
</feature>
<organism evidence="2 3">
    <name type="scientific">Panthera pardus</name>
    <name type="common">Leopard</name>
    <name type="synonym">Felis pardus</name>
    <dbReference type="NCBI Taxonomy" id="9691"/>
    <lineage>
        <taxon>Eukaryota</taxon>
        <taxon>Metazoa</taxon>
        <taxon>Chordata</taxon>
        <taxon>Craniata</taxon>
        <taxon>Vertebrata</taxon>
        <taxon>Euteleostomi</taxon>
        <taxon>Mammalia</taxon>
        <taxon>Eutheria</taxon>
        <taxon>Laurasiatheria</taxon>
        <taxon>Carnivora</taxon>
        <taxon>Feliformia</taxon>
        <taxon>Felidae</taxon>
        <taxon>Pantherinae</taxon>
        <taxon>Panthera</taxon>
    </lineage>
</organism>
<name>A0A9W2V2Y3_PANPR</name>
<evidence type="ECO:0000313" key="2">
    <source>
        <dbReference type="Proteomes" id="UP001165780"/>
    </source>
</evidence>
<feature type="compositionally biased region" description="Polar residues" evidence="1">
    <location>
        <begin position="72"/>
        <end position="82"/>
    </location>
</feature>